<accession>A0ABQ0KWA4</accession>
<reference evidence="1" key="1">
    <citation type="submission" date="2014-09" db="EMBL/GenBank/DDBJ databases">
        <title>Genome sequence of the luminous mushroom Mycena chlorophos for searching fungal bioluminescence genes.</title>
        <authorList>
            <person name="Tanaka Y."/>
            <person name="Kasuga D."/>
            <person name="Oba Y."/>
            <person name="Hase S."/>
            <person name="Sato K."/>
            <person name="Oba Y."/>
            <person name="Sakakibara Y."/>
        </authorList>
    </citation>
    <scope>NUCLEOTIDE SEQUENCE</scope>
</reference>
<gene>
    <name evidence="1" type="ORF">MCHLO_00215</name>
</gene>
<dbReference type="EMBL" id="DF838033">
    <property type="protein sequence ID" value="GAT42502.1"/>
    <property type="molecule type" value="Genomic_DNA"/>
</dbReference>
<protein>
    <submittedName>
        <fullName evidence="1">Uncharacterized protein</fullName>
    </submittedName>
</protein>
<organism evidence="1 2">
    <name type="scientific">Mycena chlorophos</name>
    <name type="common">Agaric fungus</name>
    <name type="synonym">Agaricus chlorophos</name>
    <dbReference type="NCBI Taxonomy" id="658473"/>
    <lineage>
        <taxon>Eukaryota</taxon>
        <taxon>Fungi</taxon>
        <taxon>Dikarya</taxon>
        <taxon>Basidiomycota</taxon>
        <taxon>Agaricomycotina</taxon>
        <taxon>Agaricomycetes</taxon>
        <taxon>Agaricomycetidae</taxon>
        <taxon>Agaricales</taxon>
        <taxon>Marasmiineae</taxon>
        <taxon>Mycenaceae</taxon>
        <taxon>Mycena</taxon>
    </lineage>
</organism>
<proteinExistence type="predicted"/>
<name>A0ABQ0KWA4_MYCCL</name>
<dbReference type="Proteomes" id="UP000815677">
    <property type="component" value="Unassembled WGS sequence"/>
</dbReference>
<evidence type="ECO:0000313" key="1">
    <source>
        <dbReference type="EMBL" id="GAT42502.1"/>
    </source>
</evidence>
<keyword evidence="2" id="KW-1185">Reference proteome</keyword>
<evidence type="ECO:0000313" key="2">
    <source>
        <dbReference type="Proteomes" id="UP000815677"/>
    </source>
</evidence>
<sequence>MRGATTCLLWLKRDDDTAEALIYGTQAGYLICWIDELDKETVDKSSLNRGELKALTTTQGARVFREVWCRQLVDAAEITGLAFDAMTNRLSVCHRGGLLQMYALAGTTIQREVYSWTIPNCVPRAIEFGAMFGNERELMIFGQHCGLV</sequence>